<proteinExistence type="predicted"/>
<comment type="caution">
    <text evidence="2">The sequence shown here is derived from an EMBL/GenBank/DDBJ whole genome shotgun (WGS) entry which is preliminary data.</text>
</comment>
<evidence type="ECO:0000313" key="2">
    <source>
        <dbReference type="EMBL" id="RSH95839.1"/>
    </source>
</evidence>
<feature type="compositionally biased region" description="Gly residues" evidence="1">
    <location>
        <begin position="56"/>
        <end position="68"/>
    </location>
</feature>
<feature type="region of interest" description="Disordered" evidence="1">
    <location>
        <begin position="1"/>
        <end position="119"/>
    </location>
</feature>
<protein>
    <submittedName>
        <fullName evidence="2">Uncharacterized protein</fullName>
    </submittedName>
</protein>
<dbReference type="AlphaFoldDB" id="A0A427YXN2"/>
<feature type="compositionally biased region" description="Basic and acidic residues" evidence="1">
    <location>
        <begin position="83"/>
        <end position="99"/>
    </location>
</feature>
<organism evidence="2 3">
    <name type="scientific">Saitozyma podzolica</name>
    <dbReference type="NCBI Taxonomy" id="1890683"/>
    <lineage>
        <taxon>Eukaryota</taxon>
        <taxon>Fungi</taxon>
        <taxon>Dikarya</taxon>
        <taxon>Basidiomycota</taxon>
        <taxon>Agaricomycotina</taxon>
        <taxon>Tremellomycetes</taxon>
        <taxon>Tremellales</taxon>
        <taxon>Trimorphomycetaceae</taxon>
        <taxon>Saitozyma</taxon>
    </lineage>
</organism>
<evidence type="ECO:0000256" key="1">
    <source>
        <dbReference type="SAM" id="MobiDB-lite"/>
    </source>
</evidence>
<keyword evidence="3" id="KW-1185">Reference proteome</keyword>
<sequence>MSSALTARPLTFGQRSQATLAQHHDVRPRVTESTEVADMAKESGMDRDTEKQAGGKQAGGKQAGGGAGEVERQGVKGGGGDNEGSKGRGELDDDWKWTVKWDGLNDPEDPLKTPKWKKW</sequence>
<name>A0A427YXN2_9TREE</name>
<reference evidence="2 3" key="1">
    <citation type="submission" date="2018-11" db="EMBL/GenBank/DDBJ databases">
        <title>Genome sequence of Saitozyma podzolica DSM 27192.</title>
        <authorList>
            <person name="Aliyu H."/>
            <person name="Gorte O."/>
            <person name="Ochsenreither K."/>
        </authorList>
    </citation>
    <scope>NUCLEOTIDE SEQUENCE [LARGE SCALE GENOMIC DNA]</scope>
    <source>
        <strain evidence="2 3">DSM 27192</strain>
    </source>
</reference>
<evidence type="ECO:0000313" key="3">
    <source>
        <dbReference type="Proteomes" id="UP000279259"/>
    </source>
</evidence>
<gene>
    <name evidence="2" type="ORF">EHS25_000932</name>
</gene>
<dbReference type="EMBL" id="RSCD01000001">
    <property type="protein sequence ID" value="RSH95839.1"/>
    <property type="molecule type" value="Genomic_DNA"/>
</dbReference>
<accession>A0A427YXN2</accession>
<dbReference type="Proteomes" id="UP000279259">
    <property type="component" value="Unassembled WGS sequence"/>
</dbReference>
<feature type="compositionally biased region" description="Basic and acidic residues" evidence="1">
    <location>
        <begin position="22"/>
        <end position="53"/>
    </location>
</feature>